<comment type="similarity">
    <text evidence="1">Belongs to the AB hydrolase superfamily. Bacterial non-heme haloperoxidase / perhydrolase family.</text>
</comment>
<name>A0A917UNN8_9DEIO</name>
<feature type="domain" description="AB hydrolase-1" evidence="2">
    <location>
        <begin position="26"/>
        <end position="264"/>
    </location>
</feature>
<organism evidence="3 4">
    <name type="scientific">Deinococcus aquiradiocola</name>
    <dbReference type="NCBI Taxonomy" id="393059"/>
    <lineage>
        <taxon>Bacteria</taxon>
        <taxon>Thermotogati</taxon>
        <taxon>Deinococcota</taxon>
        <taxon>Deinococci</taxon>
        <taxon>Deinococcales</taxon>
        <taxon>Deinococcaceae</taxon>
        <taxon>Deinococcus</taxon>
    </lineage>
</organism>
<dbReference type="PRINTS" id="PR00412">
    <property type="entry name" value="EPOXHYDRLASE"/>
</dbReference>
<sequence length="277" mass="30418">MPHVTVGQENNQDIQLYFEDHGQGEPVVLIHGYPLNGHSWERQEAALLDAGYRVITYDRRGFGASSQPSAGYDYDTFAADLDALLRHLDLTGVTLAGFSMGGGEVARYIGKYGESRIKKAVFASPVAPYLVKTSDNPEGVDKSVFDGIMDQIRKDRFAFFKGFFENFYNADVFRGSRVSDDVLHQSFMVAASASARATLACVPAWLEDFRPDVAKITVPTLIVQGDQDRIVPMEASGGRLPKLIAGSEMVVIKDGPHAISWTHADELNAALLAFLRK</sequence>
<protein>
    <submittedName>
        <fullName evidence="3">Arylesterase</fullName>
    </submittedName>
</protein>
<evidence type="ECO:0000313" key="3">
    <source>
        <dbReference type="EMBL" id="GGJ71226.1"/>
    </source>
</evidence>
<reference evidence="3" key="1">
    <citation type="journal article" date="2014" name="Int. J. Syst. Evol. Microbiol.">
        <title>Complete genome sequence of Corynebacterium casei LMG S-19264T (=DSM 44701T), isolated from a smear-ripened cheese.</title>
        <authorList>
            <consortium name="US DOE Joint Genome Institute (JGI-PGF)"/>
            <person name="Walter F."/>
            <person name="Albersmeier A."/>
            <person name="Kalinowski J."/>
            <person name="Ruckert C."/>
        </authorList>
    </citation>
    <scope>NUCLEOTIDE SEQUENCE</scope>
    <source>
        <strain evidence="3">JCM 14371</strain>
    </source>
</reference>
<evidence type="ECO:0000259" key="2">
    <source>
        <dbReference type="Pfam" id="PF00561"/>
    </source>
</evidence>
<dbReference type="FunFam" id="3.40.50.1820:FF:000205">
    <property type="entry name" value="Non-haem bromoperoxidase BPO-A2"/>
    <property type="match status" value="1"/>
</dbReference>
<reference evidence="3" key="2">
    <citation type="submission" date="2020-09" db="EMBL/GenBank/DDBJ databases">
        <authorList>
            <person name="Sun Q."/>
            <person name="Ohkuma M."/>
        </authorList>
    </citation>
    <scope>NUCLEOTIDE SEQUENCE</scope>
    <source>
        <strain evidence="3">JCM 14371</strain>
    </source>
</reference>
<comment type="caution">
    <text evidence="3">The sequence shown here is derived from an EMBL/GenBank/DDBJ whole genome shotgun (WGS) entry which is preliminary data.</text>
</comment>
<dbReference type="InterPro" id="IPR029058">
    <property type="entry name" value="AB_hydrolase_fold"/>
</dbReference>
<dbReference type="PANTHER" id="PTHR43433">
    <property type="entry name" value="HYDROLASE, ALPHA/BETA FOLD FAMILY PROTEIN"/>
    <property type="match status" value="1"/>
</dbReference>
<dbReference type="PANTHER" id="PTHR43433:SF4">
    <property type="entry name" value="NON-HEME CHLOROPEROXIDASE-RELATED"/>
    <property type="match status" value="1"/>
</dbReference>
<dbReference type="Pfam" id="PF00561">
    <property type="entry name" value="Abhydrolase_1"/>
    <property type="match status" value="1"/>
</dbReference>
<evidence type="ECO:0000313" key="4">
    <source>
        <dbReference type="Proteomes" id="UP000635726"/>
    </source>
</evidence>
<evidence type="ECO:0000256" key="1">
    <source>
        <dbReference type="ARBA" id="ARBA00038128"/>
    </source>
</evidence>
<dbReference type="Gene3D" id="3.40.50.1820">
    <property type="entry name" value="alpha/beta hydrolase"/>
    <property type="match status" value="1"/>
</dbReference>
<dbReference type="RefSeq" id="WP_188961618.1">
    <property type="nucleotide sequence ID" value="NZ_BMOE01000003.1"/>
</dbReference>
<gene>
    <name evidence="3" type="ORF">GCM10008939_14510</name>
</gene>
<dbReference type="EMBL" id="BMOE01000003">
    <property type="protein sequence ID" value="GGJ71226.1"/>
    <property type="molecule type" value="Genomic_DNA"/>
</dbReference>
<dbReference type="InterPro" id="IPR050471">
    <property type="entry name" value="AB_hydrolase"/>
</dbReference>
<dbReference type="InterPro" id="IPR000639">
    <property type="entry name" value="Epox_hydrolase-like"/>
</dbReference>
<dbReference type="PRINTS" id="PR00111">
    <property type="entry name" value="ABHYDROLASE"/>
</dbReference>
<accession>A0A917UNN8</accession>
<dbReference type="InterPro" id="IPR000073">
    <property type="entry name" value="AB_hydrolase_1"/>
</dbReference>
<dbReference type="GO" id="GO:0003824">
    <property type="term" value="F:catalytic activity"/>
    <property type="evidence" value="ECO:0007669"/>
    <property type="project" value="InterPro"/>
</dbReference>
<dbReference type="AlphaFoldDB" id="A0A917UNN8"/>
<dbReference type="Proteomes" id="UP000635726">
    <property type="component" value="Unassembled WGS sequence"/>
</dbReference>
<proteinExistence type="inferred from homology"/>
<dbReference type="SUPFAM" id="SSF53474">
    <property type="entry name" value="alpha/beta-Hydrolases"/>
    <property type="match status" value="1"/>
</dbReference>
<keyword evidence="4" id="KW-1185">Reference proteome</keyword>